<keyword evidence="8" id="KW-0325">Glycoprotein</keyword>
<reference evidence="14" key="2">
    <citation type="journal article" date="2013" name="Nat. Commun.">
        <title>Genome of the Chinese tree shrew.</title>
        <authorList>
            <person name="Fan Y."/>
            <person name="Huang Z.Y."/>
            <person name="Cao C.C."/>
            <person name="Chen C.S."/>
            <person name="Chen Y.X."/>
            <person name="Fan D.D."/>
            <person name="He J."/>
            <person name="Hou H.L."/>
            <person name="Hu L."/>
            <person name="Hu X.T."/>
            <person name="Jiang X.T."/>
            <person name="Lai R."/>
            <person name="Lang Y.S."/>
            <person name="Liang B."/>
            <person name="Liao S.G."/>
            <person name="Mu D."/>
            <person name="Ma Y.Y."/>
            <person name="Niu Y.Y."/>
            <person name="Sun X.Q."/>
            <person name="Xia J.Q."/>
            <person name="Xiao J."/>
            <person name="Xiong Z.Q."/>
            <person name="Xu L."/>
            <person name="Yang L."/>
            <person name="Zhang Y."/>
            <person name="Zhao W."/>
            <person name="Zhao X.D."/>
            <person name="Zheng Y.T."/>
            <person name="Zhou J.M."/>
            <person name="Zhu Y.B."/>
            <person name="Zhang G.J."/>
            <person name="Wang J."/>
            <person name="Yao Y.G."/>
        </authorList>
    </citation>
    <scope>NUCLEOTIDE SEQUENCE [LARGE SCALE GENOMIC DNA]</scope>
</reference>
<comment type="similarity">
    <text evidence="10">Belongs to the G-protein coupled receptor 1 family.</text>
</comment>
<keyword evidence="7 10" id="KW-0675">Receptor</keyword>
<dbReference type="AlphaFoldDB" id="L9KM21"/>
<dbReference type="InterPro" id="IPR000276">
    <property type="entry name" value="GPCR_Rhodpsn"/>
</dbReference>
<keyword evidence="3 10" id="KW-0812">Transmembrane</keyword>
<evidence type="ECO:0000313" key="13">
    <source>
        <dbReference type="EMBL" id="ELW63514.1"/>
    </source>
</evidence>
<feature type="transmembrane region" description="Helical" evidence="11">
    <location>
        <begin position="119"/>
        <end position="140"/>
    </location>
</feature>
<organism evidence="13 14">
    <name type="scientific">Tupaia chinensis</name>
    <name type="common">Chinese tree shrew</name>
    <name type="synonym">Tupaia belangeri chinensis</name>
    <dbReference type="NCBI Taxonomy" id="246437"/>
    <lineage>
        <taxon>Eukaryota</taxon>
        <taxon>Metazoa</taxon>
        <taxon>Chordata</taxon>
        <taxon>Craniata</taxon>
        <taxon>Vertebrata</taxon>
        <taxon>Euteleostomi</taxon>
        <taxon>Mammalia</taxon>
        <taxon>Eutheria</taxon>
        <taxon>Euarchontoglires</taxon>
        <taxon>Scandentia</taxon>
        <taxon>Tupaiidae</taxon>
        <taxon>Tupaia</taxon>
    </lineage>
</organism>
<proteinExistence type="inferred from homology"/>
<feature type="transmembrane region" description="Helical" evidence="11">
    <location>
        <begin position="227"/>
        <end position="247"/>
    </location>
</feature>
<reference evidence="14" key="1">
    <citation type="submission" date="2012-07" db="EMBL/GenBank/DDBJ databases">
        <title>Genome of the Chinese tree shrew, a rising model animal genetically related to primates.</title>
        <authorList>
            <person name="Zhang G."/>
            <person name="Fan Y."/>
            <person name="Yao Y."/>
            <person name="Huang Z."/>
        </authorList>
    </citation>
    <scope>NUCLEOTIDE SEQUENCE [LARGE SCALE GENOMIC DNA]</scope>
</reference>
<keyword evidence="14" id="KW-1185">Reference proteome</keyword>
<evidence type="ECO:0000256" key="1">
    <source>
        <dbReference type="ARBA" id="ARBA00004651"/>
    </source>
</evidence>
<keyword evidence="2" id="KW-1003">Cell membrane</keyword>
<dbReference type="InterPro" id="IPR017452">
    <property type="entry name" value="GPCR_Rhodpsn_7TM"/>
</dbReference>
<comment type="subcellular location">
    <subcellularLocation>
        <location evidence="1">Cell membrane</location>
        <topology evidence="1">Multi-pass membrane protein</topology>
    </subcellularLocation>
</comment>
<evidence type="ECO:0000256" key="3">
    <source>
        <dbReference type="ARBA" id="ARBA00022692"/>
    </source>
</evidence>
<evidence type="ECO:0000313" key="14">
    <source>
        <dbReference type="Proteomes" id="UP000011518"/>
    </source>
</evidence>
<feature type="transmembrane region" description="Helical" evidence="11">
    <location>
        <begin position="152"/>
        <end position="175"/>
    </location>
</feature>
<feature type="transmembrane region" description="Helical" evidence="11">
    <location>
        <begin position="187"/>
        <end position="206"/>
    </location>
</feature>
<evidence type="ECO:0000256" key="8">
    <source>
        <dbReference type="ARBA" id="ARBA00023180"/>
    </source>
</evidence>
<keyword evidence="9 10" id="KW-0807">Transducer</keyword>
<dbReference type="Gene3D" id="1.20.1070.10">
    <property type="entry name" value="Rhodopsin 7-helix transmembrane proteins"/>
    <property type="match status" value="2"/>
</dbReference>
<gene>
    <name evidence="13" type="ORF">TREES_T100020675</name>
</gene>
<dbReference type="Pfam" id="PF00001">
    <property type="entry name" value="7tm_1"/>
    <property type="match status" value="2"/>
</dbReference>
<dbReference type="FunFam" id="1.20.1070.10:FF:000142">
    <property type="entry name" value="G protein-coupled receptor 55"/>
    <property type="match status" value="1"/>
</dbReference>
<name>L9KM21_TUPCH</name>
<dbReference type="PROSITE" id="PS50262">
    <property type="entry name" value="G_PROTEIN_RECEP_F1_2"/>
    <property type="match status" value="1"/>
</dbReference>
<dbReference type="GO" id="GO:0035025">
    <property type="term" value="P:positive regulation of Rho protein signal transduction"/>
    <property type="evidence" value="ECO:0007669"/>
    <property type="project" value="TreeGrafter"/>
</dbReference>
<accession>L9KM21</accession>
<evidence type="ECO:0000256" key="5">
    <source>
        <dbReference type="ARBA" id="ARBA00023040"/>
    </source>
</evidence>
<evidence type="ECO:0000256" key="6">
    <source>
        <dbReference type="ARBA" id="ARBA00023136"/>
    </source>
</evidence>
<dbReference type="eggNOG" id="ENOG502S0QN">
    <property type="taxonomic scope" value="Eukaryota"/>
</dbReference>
<evidence type="ECO:0000256" key="2">
    <source>
        <dbReference type="ARBA" id="ARBA00022475"/>
    </source>
</evidence>
<dbReference type="PRINTS" id="PR00237">
    <property type="entry name" value="GPCRRHODOPSN"/>
</dbReference>
<feature type="transmembrane region" description="Helical" evidence="11">
    <location>
        <begin position="306"/>
        <end position="330"/>
    </location>
</feature>
<dbReference type="PANTHER" id="PTHR24232">
    <property type="entry name" value="G-PROTEIN COUPLED RECEPTOR"/>
    <property type="match status" value="1"/>
</dbReference>
<evidence type="ECO:0000256" key="11">
    <source>
        <dbReference type="SAM" id="Phobius"/>
    </source>
</evidence>
<dbReference type="GO" id="GO:0007200">
    <property type="term" value="P:phospholipase C-activating G protein-coupled receptor signaling pathway"/>
    <property type="evidence" value="ECO:0007669"/>
    <property type="project" value="TreeGrafter"/>
</dbReference>
<dbReference type="PANTHER" id="PTHR24232:SF54">
    <property type="entry name" value="G-PROTEIN COUPLED RECEPTOR 35"/>
    <property type="match status" value="1"/>
</dbReference>
<evidence type="ECO:0000256" key="7">
    <source>
        <dbReference type="ARBA" id="ARBA00023170"/>
    </source>
</evidence>
<dbReference type="STRING" id="246437.L9KM21"/>
<dbReference type="FunCoup" id="L9KM21">
    <property type="interactions" value="648"/>
</dbReference>
<dbReference type="InParanoid" id="L9KM21"/>
<keyword evidence="6 11" id="KW-0472">Membrane</keyword>
<dbReference type="GO" id="GO:0005886">
    <property type="term" value="C:plasma membrane"/>
    <property type="evidence" value="ECO:0007669"/>
    <property type="project" value="UniProtKB-SubCell"/>
</dbReference>
<feature type="domain" description="G-protein coupled receptors family 1 profile" evidence="12">
    <location>
        <begin position="131"/>
        <end position="359"/>
    </location>
</feature>
<keyword evidence="4 11" id="KW-1133">Transmembrane helix</keyword>
<keyword evidence="5 10" id="KW-0297">G-protein coupled receptor</keyword>
<dbReference type="EMBL" id="KB320773">
    <property type="protein sequence ID" value="ELW63514.1"/>
    <property type="molecule type" value="Genomic_DNA"/>
</dbReference>
<dbReference type="Proteomes" id="UP000011518">
    <property type="component" value="Unassembled WGS sequence"/>
</dbReference>
<sequence length="392" mass="42610">MGFPELRGVLGCRALWVAGLDEAEASRAYPHGALHWGQDPVPVGRILELGFPYLEEGTQRIWTRVTEQGPVCDLELCEVRVPRPKNQGQAADAVSPGTMSRTCGREVMWPTAVTYVTRAYTGTLLVLGLLLNSLALWVLCRRMQQWTETRVYMANLAVADLCLLCALPFMLLSLSHTSDTPLCQLSQAIYLANRYMSISLVTAIALDRYVALRHPLWARGLRSPRQAAAVCATLWVLVGSSLGGRWVVGPNTARLSSNATLFSLLGFYPPLAVVVFCSLQVVTALAQRPASDVGQVEASRKAAGMVWANLLVFLVCFLPLHVVLTVQVAMGSQSCATRIALEATSKLSEANGCLDAICYYYMAKEFQEASALTSAPSAKAHRSQESLSMTLA</sequence>
<evidence type="ECO:0000256" key="10">
    <source>
        <dbReference type="RuleBase" id="RU000688"/>
    </source>
</evidence>
<evidence type="ECO:0000256" key="9">
    <source>
        <dbReference type="ARBA" id="ARBA00023224"/>
    </source>
</evidence>
<evidence type="ECO:0000259" key="12">
    <source>
        <dbReference type="PROSITE" id="PS50262"/>
    </source>
</evidence>
<dbReference type="GO" id="GO:0004930">
    <property type="term" value="F:G protein-coupled receptor activity"/>
    <property type="evidence" value="ECO:0007669"/>
    <property type="project" value="UniProtKB-KW"/>
</dbReference>
<dbReference type="PROSITE" id="PS00237">
    <property type="entry name" value="G_PROTEIN_RECEP_F1_1"/>
    <property type="match status" value="1"/>
</dbReference>
<feature type="transmembrane region" description="Helical" evidence="11">
    <location>
        <begin position="267"/>
        <end position="286"/>
    </location>
</feature>
<evidence type="ECO:0000256" key="4">
    <source>
        <dbReference type="ARBA" id="ARBA00022989"/>
    </source>
</evidence>
<protein>
    <submittedName>
        <fullName evidence="13">G-protein coupled receptor 35</fullName>
    </submittedName>
</protein>
<dbReference type="SUPFAM" id="SSF81321">
    <property type="entry name" value="Family A G protein-coupled receptor-like"/>
    <property type="match status" value="1"/>
</dbReference>